<proteinExistence type="predicted"/>
<dbReference type="Proteomes" id="UP000576393">
    <property type="component" value="Unassembled WGS sequence"/>
</dbReference>
<protein>
    <submittedName>
        <fullName evidence="1">Uncharacterized protein</fullName>
    </submittedName>
</protein>
<evidence type="ECO:0000313" key="2">
    <source>
        <dbReference type="Proteomes" id="UP000576393"/>
    </source>
</evidence>
<organism evidence="1 2">
    <name type="scientific">Streptosporangium sandarakinum</name>
    <dbReference type="NCBI Taxonomy" id="1260955"/>
    <lineage>
        <taxon>Bacteria</taxon>
        <taxon>Bacillati</taxon>
        <taxon>Actinomycetota</taxon>
        <taxon>Actinomycetes</taxon>
        <taxon>Streptosporangiales</taxon>
        <taxon>Streptosporangiaceae</taxon>
        <taxon>Streptosporangium</taxon>
    </lineage>
</organism>
<evidence type="ECO:0000313" key="1">
    <source>
        <dbReference type="EMBL" id="NYF38813.1"/>
    </source>
</evidence>
<comment type="caution">
    <text evidence="1">The sequence shown here is derived from an EMBL/GenBank/DDBJ whole genome shotgun (WGS) entry which is preliminary data.</text>
</comment>
<keyword evidence="2" id="KW-1185">Reference proteome</keyword>
<dbReference type="EMBL" id="JACCCO010000001">
    <property type="protein sequence ID" value="NYF38813.1"/>
    <property type="molecule type" value="Genomic_DNA"/>
</dbReference>
<gene>
    <name evidence="1" type="ORF">HDA43_000972</name>
</gene>
<reference evidence="1 2" key="1">
    <citation type="submission" date="2020-07" db="EMBL/GenBank/DDBJ databases">
        <title>Sequencing the genomes of 1000 actinobacteria strains.</title>
        <authorList>
            <person name="Klenk H.-P."/>
        </authorList>
    </citation>
    <scope>NUCLEOTIDE SEQUENCE [LARGE SCALE GENOMIC DNA]</scope>
    <source>
        <strain evidence="1 2">DSM 45763</strain>
    </source>
</reference>
<dbReference type="AlphaFoldDB" id="A0A852UU88"/>
<name>A0A852UU88_9ACTN</name>
<accession>A0A852UU88</accession>
<sequence length="56" mass="5535">MEAVSTVVPALAGWADIVTGTARAEASSAPAAIAFFVLVIGDHSMSYGAGPADTRG</sequence>